<dbReference type="OrthoDB" id="425344at2759"/>
<dbReference type="Proteomes" id="UP000030746">
    <property type="component" value="Unassembled WGS sequence"/>
</dbReference>
<dbReference type="RefSeq" id="XP_009057888.1">
    <property type="nucleotide sequence ID" value="XM_009059640.1"/>
</dbReference>
<dbReference type="Gene3D" id="3.40.50.2300">
    <property type="match status" value="2"/>
</dbReference>
<organism evidence="8 9">
    <name type="scientific">Lottia gigantea</name>
    <name type="common">Giant owl limpet</name>
    <dbReference type="NCBI Taxonomy" id="225164"/>
    <lineage>
        <taxon>Eukaryota</taxon>
        <taxon>Metazoa</taxon>
        <taxon>Spiralia</taxon>
        <taxon>Lophotrochozoa</taxon>
        <taxon>Mollusca</taxon>
        <taxon>Gastropoda</taxon>
        <taxon>Patellogastropoda</taxon>
        <taxon>Lottioidea</taxon>
        <taxon>Lottiidae</taxon>
        <taxon>Lottia</taxon>
    </lineage>
</organism>
<reference evidence="8 9" key="1">
    <citation type="journal article" date="2013" name="Nature">
        <title>Insights into bilaterian evolution from three spiralian genomes.</title>
        <authorList>
            <person name="Simakov O."/>
            <person name="Marletaz F."/>
            <person name="Cho S.J."/>
            <person name="Edsinger-Gonzales E."/>
            <person name="Havlak P."/>
            <person name="Hellsten U."/>
            <person name="Kuo D.H."/>
            <person name="Larsson T."/>
            <person name="Lv J."/>
            <person name="Arendt D."/>
            <person name="Savage R."/>
            <person name="Osoegawa K."/>
            <person name="de Jong P."/>
            <person name="Grimwood J."/>
            <person name="Chapman J.A."/>
            <person name="Shapiro H."/>
            <person name="Aerts A."/>
            <person name="Otillar R.P."/>
            <person name="Terry A.Y."/>
            <person name="Boore J.L."/>
            <person name="Grigoriev I.V."/>
            <person name="Lindberg D.R."/>
            <person name="Seaver E.C."/>
            <person name="Weisblat D.A."/>
            <person name="Putnam N.H."/>
            <person name="Rokhsar D.S."/>
        </authorList>
    </citation>
    <scope>NUCLEOTIDE SEQUENCE [LARGE SCALE GENOMIC DNA]</scope>
</reference>
<keyword evidence="4" id="KW-0472">Membrane</keyword>
<keyword evidence="6" id="KW-0325">Glycoprotein</keyword>
<feature type="domain" description="Receptor ligand binding region" evidence="7">
    <location>
        <begin position="4"/>
        <end position="203"/>
    </location>
</feature>
<evidence type="ECO:0000256" key="4">
    <source>
        <dbReference type="ARBA" id="ARBA00023136"/>
    </source>
</evidence>
<evidence type="ECO:0000256" key="3">
    <source>
        <dbReference type="ARBA" id="ARBA00022989"/>
    </source>
</evidence>
<evidence type="ECO:0000256" key="6">
    <source>
        <dbReference type="ARBA" id="ARBA00023180"/>
    </source>
</evidence>
<evidence type="ECO:0000256" key="1">
    <source>
        <dbReference type="ARBA" id="ARBA00004141"/>
    </source>
</evidence>
<dbReference type="InterPro" id="IPR050726">
    <property type="entry name" value="mGluR"/>
</dbReference>
<gene>
    <name evidence="8" type="ORF">LOTGIDRAFT_96443</name>
</gene>
<dbReference type="GO" id="GO:0004930">
    <property type="term" value="F:G protein-coupled receptor activity"/>
    <property type="evidence" value="ECO:0007669"/>
    <property type="project" value="InterPro"/>
</dbReference>
<feature type="non-terminal residue" evidence="8">
    <location>
        <position position="227"/>
    </location>
</feature>
<evidence type="ECO:0000313" key="9">
    <source>
        <dbReference type="Proteomes" id="UP000030746"/>
    </source>
</evidence>
<feature type="non-terminal residue" evidence="8">
    <location>
        <position position="1"/>
    </location>
</feature>
<keyword evidence="5" id="KW-0675">Receptor</keyword>
<proteinExistence type="predicted"/>
<dbReference type="InterPro" id="IPR001828">
    <property type="entry name" value="ANF_lig-bd_rcpt"/>
</dbReference>
<dbReference type="InterPro" id="IPR000337">
    <property type="entry name" value="GPCR_3"/>
</dbReference>
<dbReference type="AlphaFoldDB" id="V3ZIR6"/>
<dbReference type="Pfam" id="PF01094">
    <property type="entry name" value="ANF_receptor"/>
    <property type="match status" value="1"/>
</dbReference>
<evidence type="ECO:0000259" key="7">
    <source>
        <dbReference type="Pfam" id="PF01094"/>
    </source>
</evidence>
<dbReference type="SUPFAM" id="SSF53822">
    <property type="entry name" value="Periplasmic binding protein-like I"/>
    <property type="match status" value="1"/>
</dbReference>
<evidence type="ECO:0000256" key="2">
    <source>
        <dbReference type="ARBA" id="ARBA00022692"/>
    </source>
</evidence>
<accession>V3ZIR6</accession>
<dbReference type="HOGENOM" id="CLU_084301_0_0_1"/>
<comment type="subcellular location">
    <subcellularLocation>
        <location evidence="1">Membrane</location>
        <topology evidence="1">Multi-pass membrane protein</topology>
    </subcellularLocation>
</comment>
<dbReference type="STRING" id="225164.V3ZIR6"/>
<dbReference type="InterPro" id="IPR028082">
    <property type="entry name" value="Peripla_BP_I"/>
</dbReference>
<keyword evidence="3" id="KW-1133">Transmembrane helix</keyword>
<evidence type="ECO:0000313" key="8">
    <source>
        <dbReference type="EMBL" id="ESO91183.1"/>
    </source>
</evidence>
<name>V3ZIR6_LOTGI</name>
<dbReference type="CTD" id="20253104"/>
<dbReference type="PANTHER" id="PTHR24060">
    <property type="entry name" value="METABOTROPIC GLUTAMATE RECEPTOR"/>
    <property type="match status" value="1"/>
</dbReference>
<protein>
    <recommendedName>
        <fullName evidence="7">Receptor ligand binding region domain-containing protein</fullName>
    </recommendedName>
</protein>
<sequence length="227" mass="25211">DPSKVVAVVGAQSSSIALNILPSLTELGIPLISYSATSSDLDDKINYPYFLRTVPSDTQQSIAIYEIVKLLKASHVSAINVNNNYGRKGIAKFIEFAEVNGICVEKSIELSERDVNKNILLDTIFAFRKNQARYVIFFGLSSIAIDLLDTLDTDKDPLVFIASETWGRNVKIIQNGRDIKARGSITLSVETSHVASNNFKAYLESLTPGTDYPKTWFNSFWKSVFQC</sequence>
<evidence type="ECO:0000256" key="5">
    <source>
        <dbReference type="ARBA" id="ARBA00023170"/>
    </source>
</evidence>
<keyword evidence="9" id="KW-1185">Reference proteome</keyword>
<dbReference type="EMBL" id="KB202283">
    <property type="protein sequence ID" value="ESO91183.1"/>
    <property type="molecule type" value="Genomic_DNA"/>
</dbReference>
<dbReference type="KEGG" id="lgi:LOTGIDRAFT_96443"/>
<keyword evidence="2" id="KW-0812">Transmembrane</keyword>
<dbReference type="GeneID" id="20253104"/>
<dbReference type="PRINTS" id="PR00248">
    <property type="entry name" value="GPCRMGR"/>
</dbReference>
<dbReference type="GO" id="GO:0016020">
    <property type="term" value="C:membrane"/>
    <property type="evidence" value="ECO:0007669"/>
    <property type="project" value="UniProtKB-SubCell"/>
</dbReference>
<dbReference type="OMA" id="PHANEVP"/>